<dbReference type="PANTHER" id="PTHR11165">
    <property type="entry name" value="SKP1"/>
    <property type="match status" value="1"/>
</dbReference>
<accession>A0AAW1PN79</accession>
<organism evidence="5 6">
    <name type="scientific">Symbiochloris irregularis</name>
    <dbReference type="NCBI Taxonomy" id="706552"/>
    <lineage>
        <taxon>Eukaryota</taxon>
        <taxon>Viridiplantae</taxon>
        <taxon>Chlorophyta</taxon>
        <taxon>core chlorophytes</taxon>
        <taxon>Trebouxiophyceae</taxon>
        <taxon>Trebouxiales</taxon>
        <taxon>Trebouxiaceae</taxon>
        <taxon>Symbiochloris</taxon>
    </lineage>
</organism>
<feature type="compositionally biased region" description="Polar residues" evidence="3">
    <location>
        <begin position="8"/>
        <end position="17"/>
    </location>
</feature>
<evidence type="ECO:0000313" key="6">
    <source>
        <dbReference type="Proteomes" id="UP001465755"/>
    </source>
</evidence>
<dbReference type="InterPro" id="IPR011333">
    <property type="entry name" value="SKP1/BTB/POZ_sf"/>
</dbReference>
<reference evidence="5 6" key="1">
    <citation type="journal article" date="2024" name="Nat. Commun.">
        <title>Phylogenomics reveals the evolutionary origins of lichenization in chlorophyte algae.</title>
        <authorList>
            <person name="Puginier C."/>
            <person name="Libourel C."/>
            <person name="Otte J."/>
            <person name="Skaloud P."/>
            <person name="Haon M."/>
            <person name="Grisel S."/>
            <person name="Petersen M."/>
            <person name="Berrin J.G."/>
            <person name="Delaux P.M."/>
            <person name="Dal Grande F."/>
            <person name="Keller J."/>
        </authorList>
    </citation>
    <scope>NUCLEOTIDE SEQUENCE [LARGE SCALE GENOMIC DNA]</scope>
    <source>
        <strain evidence="5 6">SAG 2036</strain>
    </source>
</reference>
<evidence type="ECO:0000259" key="4">
    <source>
        <dbReference type="Pfam" id="PF01466"/>
    </source>
</evidence>
<feature type="compositionally biased region" description="Low complexity" evidence="3">
    <location>
        <begin position="249"/>
        <end position="259"/>
    </location>
</feature>
<feature type="compositionally biased region" description="Low complexity" evidence="3">
    <location>
        <begin position="419"/>
        <end position="450"/>
    </location>
</feature>
<dbReference type="Pfam" id="PF01466">
    <property type="entry name" value="Skp1"/>
    <property type="match status" value="1"/>
</dbReference>
<proteinExistence type="inferred from homology"/>
<feature type="domain" description="SKP1 component dimerisation" evidence="4">
    <location>
        <begin position="139"/>
        <end position="176"/>
    </location>
</feature>
<dbReference type="InterPro" id="IPR036296">
    <property type="entry name" value="SKP1-like_dim_sf"/>
</dbReference>
<keyword evidence="2" id="KW-0833">Ubl conjugation pathway</keyword>
<name>A0AAW1PN79_9CHLO</name>
<evidence type="ECO:0000313" key="5">
    <source>
        <dbReference type="EMBL" id="KAK9809569.1"/>
    </source>
</evidence>
<gene>
    <name evidence="5" type="ORF">WJX73_002808</name>
</gene>
<evidence type="ECO:0000256" key="1">
    <source>
        <dbReference type="ARBA" id="ARBA00009993"/>
    </source>
</evidence>
<feature type="region of interest" description="Disordered" evidence="3">
    <location>
        <begin position="1"/>
        <end position="26"/>
    </location>
</feature>
<feature type="region of interest" description="Disordered" evidence="3">
    <location>
        <begin position="241"/>
        <end position="629"/>
    </location>
</feature>
<feature type="compositionally biased region" description="Basic residues" evidence="3">
    <location>
        <begin position="260"/>
        <end position="270"/>
    </location>
</feature>
<dbReference type="GO" id="GO:0009867">
    <property type="term" value="P:jasmonic acid mediated signaling pathway"/>
    <property type="evidence" value="ECO:0007669"/>
    <property type="project" value="UniProtKB-ARBA"/>
</dbReference>
<dbReference type="EMBL" id="JALJOQ010000018">
    <property type="protein sequence ID" value="KAK9809569.1"/>
    <property type="molecule type" value="Genomic_DNA"/>
</dbReference>
<feature type="compositionally biased region" description="Low complexity" evidence="3">
    <location>
        <begin position="387"/>
        <end position="412"/>
    </location>
</feature>
<sequence>MADARNVQRGQRGQENAGSPADAQGETKIDPNAIIFLAVEPVDNDGVVALEELEHSAALLSPFLQRELSEGRGNAKQNPIILPKQVTTDVYELLAGYCRYHAADKRSDKERKAFDERYIRIDTKRLCELTSAADALDMKPLVDLASRALARLIEGKTPEQIRATFHLPDDLTEEEKLEPIKNLGEDMRIRLLNRLYAKRRKELAGRKGEADGPPEKPSKAQVAQETRSVDELLSFIEADQNGKADARGSKPTGAAAAAAKPKRKRSKKKAGVGSPDAPGEPAVSSGDLAGDVSHAARESSPTWSRNAVPAYTDMEPPDLSEQFSDNDSDVDTEINNFSRRLESDWEVRRREILDLSSPAPEVPDPPRMTTLTSLAGFMPRTPKPHPDSSAAMDSSDAAADSPPHASPEAEPALQTRSHPAAALNKAALPNGSVTAPVGTAAVHAATAAGVEEPSGEPSQVSTASDRTGAADPGSQLPRNGEPAVTDAADSLGTSDGSAHGGTTNHCVISSSVSRLQGNDGSAHPTPASAPLADRKDESSSDAQAQIAGSDSQPGQRPSLAKRLGRLLGAAIGSSSGKADRAKGEGVAAQHSPAASLQEQVREHWDSDEEASAGTRNYHRTASAPAAACG</sequence>
<protein>
    <recommendedName>
        <fullName evidence="4">SKP1 component dimerisation domain-containing protein</fullName>
    </recommendedName>
</protein>
<comment type="similarity">
    <text evidence="1">Belongs to the SKP1 family.</text>
</comment>
<dbReference type="SUPFAM" id="SSF81382">
    <property type="entry name" value="Skp1 dimerisation domain-like"/>
    <property type="match status" value="1"/>
</dbReference>
<feature type="compositionally biased region" description="Polar residues" evidence="3">
    <location>
        <begin position="456"/>
        <end position="465"/>
    </location>
</feature>
<dbReference type="AlphaFoldDB" id="A0AAW1PN79"/>
<feature type="compositionally biased region" description="Low complexity" evidence="3">
    <location>
        <begin position="558"/>
        <end position="576"/>
    </location>
</feature>
<feature type="compositionally biased region" description="Polar residues" evidence="3">
    <location>
        <begin position="540"/>
        <end position="555"/>
    </location>
</feature>
<evidence type="ECO:0000256" key="2">
    <source>
        <dbReference type="ARBA" id="ARBA00022786"/>
    </source>
</evidence>
<dbReference type="GO" id="GO:0006511">
    <property type="term" value="P:ubiquitin-dependent protein catabolic process"/>
    <property type="evidence" value="ECO:0007669"/>
    <property type="project" value="InterPro"/>
</dbReference>
<evidence type="ECO:0000256" key="3">
    <source>
        <dbReference type="SAM" id="MobiDB-lite"/>
    </source>
</evidence>
<feature type="compositionally biased region" description="Polar residues" evidence="3">
    <location>
        <begin position="491"/>
        <end position="519"/>
    </location>
</feature>
<dbReference type="Gene3D" id="3.30.710.10">
    <property type="entry name" value="Potassium Channel Kv1.1, Chain A"/>
    <property type="match status" value="1"/>
</dbReference>
<dbReference type="InterPro" id="IPR001232">
    <property type="entry name" value="SKP1-like"/>
</dbReference>
<dbReference type="InterPro" id="IPR016072">
    <property type="entry name" value="Skp1_comp_dimer"/>
</dbReference>
<feature type="compositionally biased region" description="Basic and acidic residues" evidence="3">
    <location>
        <begin position="339"/>
        <end position="353"/>
    </location>
</feature>
<dbReference type="SMART" id="SM00512">
    <property type="entry name" value="Skp1"/>
    <property type="match status" value="1"/>
</dbReference>
<comment type="caution">
    <text evidence="5">The sequence shown here is derived from an EMBL/GenBank/DDBJ whole genome shotgun (WGS) entry which is preliminary data.</text>
</comment>
<feature type="compositionally biased region" description="Basic and acidic residues" evidence="3">
    <location>
        <begin position="203"/>
        <end position="218"/>
    </location>
</feature>
<dbReference type="InterPro" id="IPR016897">
    <property type="entry name" value="SKP1"/>
</dbReference>
<keyword evidence="6" id="KW-1185">Reference proteome</keyword>
<dbReference type="Proteomes" id="UP001465755">
    <property type="component" value="Unassembled WGS sequence"/>
</dbReference>
<feature type="region of interest" description="Disordered" evidence="3">
    <location>
        <begin position="203"/>
        <end position="227"/>
    </location>
</feature>